<reference evidence="2 3" key="1">
    <citation type="submission" date="2018-06" db="EMBL/GenBank/DDBJ databases">
        <title>The Genome of Cuscuta australis (Dodder) Provides Insight into the Evolution of Plant Parasitism.</title>
        <authorList>
            <person name="Liu H."/>
        </authorList>
    </citation>
    <scope>NUCLEOTIDE SEQUENCE [LARGE SCALE GENOMIC DNA]</scope>
    <source>
        <strain evidence="3">cv. Yunnan</strain>
        <tissue evidence="2">Vines</tissue>
    </source>
</reference>
<feature type="compositionally biased region" description="Basic residues" evidence="1">
    <location>
        <begin position="108"/>
        <end position="120"/>
    </location>
</feature>
<protein>
    <submittedName>
        <fullName evidence="2">Uncharacterized protein</fullName>
    </submittedName>
</protein>
<evidence type="ECO:0000256" key="1">
    <source>
        <dbReference type="SAM" id="MobiDB-lite"/>
    </source>
</evidence>
<keyword evidence="3" id="KW-1185">Reference proteome</keyword>
<evidence type="ECO:0000313" key="3">
    <source>
        <dbReference type="Proteomes" id="UP000249390"/>
    </source>
</evidence>
<feature type="compositionally biased region" description="Basic and acidic residues" evidence="1">
    <location>
        <begin position="40"/>
        <end position="58"/>
    </location>
</feature>
<comment type="caution">
    <text evidence="2">The sequence shown here is derived from an EMBL/GenBank/DDBJ whole genome shotgun (WGS) entry which is preliminary data.</text>
</comment>
<feature type="region of interest" description="Disordered" evidence="1">
    <location>
        <begin position="20"/>
        <end position="79"/>
    </location>
</feature>
<proteinExistence type="predicted"/>
<gene>
    <name evidence="2" type="ORF">DM860_001026</name>
</gene>
<dbReference type="Proteomes" id="UP000249390">
    <property type="component" value="Unassembled WGS sequence"/>
</dbReference>
<name>A0A328DTM5_9ASTE</name>
<sequence>MSLQILRTMKWPLLLNVDKSDDYASTAPPPPPNEAVSDYLEPHLGDAHSIPLRDKLDGTQDSSKNGDDDILSDPNVPTNNHIEVLSDPLIFYIFEHEHVSPSPQQTVKKSKMSTQRKRPL</sequence>
<dbReference type="AlphaFoldDB" id="A0A328DTM5"/>
<feature type="region of interest" description="Disordered" evidence="1">
    <location>
        <begin position="100"/>
        <end position="120"/>
    </location>
</feature>
<evidence type="ECO:0000313" key="2">
    <source>
        <dbReference type="EMBL" id="RAL48706.1"/>
    </source>
</evidence>
<organism evidence="2 3">
    <name type="scientific">Cuscuta australis</name>
    <dbReference type="NCBI Taxonomy" id="267555"/>
    <lineage>
        <taxon>Eukaryota</taxon>
        <taxon>Viridiplantae</taxon>
        <taxon>Streptophyta</taxon>
        <taxon>Embryophyta</taxon>
        <taxon>Tracheophyta</taxon>
        <taxon>Spermatophyta</taxon>
        <taxon>Magnoliopsida</taxon>
        <taxon>eudicotyledons</taxon>
        <taxon>Gunneridae</taxon>
        <taxon>Pentapetalae</taxon>
        <taxon>asterids</taxon>
        <taxon>lamiids</taxon>
        <taxon>Solanales</taxon>
        <taxon>Convolvulaceae</taxon>
        <taxon>Cuscuteae</taxon>
        <taxon>Cuscuta</taxon>
        <taxon>Cuscuta subgen. Grammica</taxon>
        <taxon>Cuscuta sect. Cleistogrammica</taxon>
    </lineage>
</organism>
<accession>A0A328DTM5</accession>
<dbReference type="EMBL" id="NQVE01000097">
    <property type="protein sequence ID" value="RAL48706.1"/>
    <property type="molecule type" value="Genomic_DNA"/>
</dbReference>